<reference evidence="6" key="1">
    <citation type="journal article" date="2012" name="PLoS Genet.">
        <title>The genomes of the fungal plant pathogens Cladosporium fulvum and Dothistroma septosporum reveal adaptation to different hosts and lifestyles but also signatures of common ancestry.</title>
        <authorList>
            <person name="de Wit P.J.G.M."/>
            <person name="van der Burgt A."/>
            <person name="Oekmen B."/>
            <person name="Stergiopoulos I."/>
            <person name="Abd-Elsalam K.A."/>
            <person name="Aerts A.L."/>
            <person name="Bahkali A.H."/>
            <person name="Beenen H.G."/>
            <person name="Chettri P."/>
            <person name="Cox M.P."/>
            <person name="Datema E."/>
            <person name="de Vries R.P."/>
            <person name="Dhillon B."/>
            <person name="Ganley A.R."/>
            <person name="Griffiths S.A."/>
            <person name="Guo Y."/>
            <person name="Hamelin R.C."/>
            <person name="Henrissat B."/>
            <person name="Kabir M.S."/>
            <person name="Jashni M.K."/>
            <person name="Kema G."/>
            <person name="Klaubauf S."/>
            <person name="Lapidus A."/>
            <person name="Levasseur A."/>
            <person name="Lindquist E."/>
            <person name="Mehrabi R."/>
            <person name="Ohm R.A."/>
            <person name="Owen T.J."/>
            <person name="Salamov A."/>
            <person name="Schwelm A."/>
            <person name="Schijlen E."/>
            <person name="Sun H."/>
            <person name="van den Burg H.A."/>
            <person name="van Ham R.C.H.J."/>
            <person name="Zhang S."/>
            <person name="Goodwin S.B."/>
            <person name="Grigoriev I.V."/>
            <person name="Collemare J."/>
            <person name="Bradshaw R.E."/>
        </authorList>
    </citation>
    <scope>NUCLEOTIDE SEQUENCE [LARGE SCALE GENOMIC DNA]</scope>
    <source>
        <strain evidence="6">NZE10 / CBS 128990</strain>
    </source>
</reference>
<dbReference type="GO" id="GO:0016567">
    <property type="term" value="P:protein ubiquitination"/>
    <property type="evidence" value="ECO:0007669"/>
    <property type="project" value="TreeGrafter"/>
</dbReference>
<dbReference type="SUPFAM" id="SSF88697">
    <property type="entry name" value="PUA domain-like"/>
    <property type="match status" value="1"/>
</dbReference>
<keyword evidence="1 2" id="KW-0539">Nucleus</keyword>
<dbReference type="InterPro" id="IPR003105">
    <property type="entry name" value="SRA_YDG"/>
</dbReference>
<feature type="domain" description="YDG" evidence="4">
    <location>
        <begin position="508"/>
        <end position="644"/>
    </location>
</feature>
<dbReference type="PROSITE" id="PS51015">
    <property type="entry name" value="YDG"/>
    <property type="match status" value="1"/>
</dbReference>
<dbReference type="Pfam" id="PF02182">
    <property type="entry name" value="SAD_SRA"/>
    <property type="match status" value="1"/>
</dbReference>
<organism evidence="5 6">
    <name type="scientific">Dothistroma septosporum (strain NZE10 / CBS 128990)</name>
    <name type="common">Red band needle blight fungus</name>
    <name type="synonym">Mycosphaerella pini</name>
    <dbReference type="NCBI Taxonomy" id="675120"/>
    <lineage>
        <taxon>Eukaryota</taxon>
        <taxon>Fungi</taxon>
        <taxon>Dikarya</taxon>
        <taxon>Ascomycota</taxon>
        <taxon>Pezizomycotina</taxon>
        <taxon>Dothideomycetes</taxon>
        <taxon>Dothideomycetidae</taxon>
        <taxon>Mycosphaerellales</taxon>
        <taxon>Mycosphaerellaceae</taxon>
        <taxon>Dothistroma</taxon>
    </lineage>
</organism>
<dbReference type="InterPro" id="IPR036987">
    <property type="entry name" value="SRA-YDG_sf"/>
</dbReference>
<feature type="compositionally biased region" description="Polar residues" evidence="3">
    <location>
        <begin position="335"/>
        <end position="354"/>
    </location>
</feature>
<accession>N1PS35</accession>
<dbReference type="OMA" id="KWPEDIK"/>
<evidence type="ECO:0000259" key="4">
    <source>
        <dbReference type="PROSITE" id="PS51015"/>
    </source>
</evidence>
<proteinExistence type="predicted"/>
<protein>
    <recommendedName>
        <fullName evidence="4">YDG domain-containing protein</fullName>
    </recommendedName>
</protein>
<feature type="region of interest" description="Disordered" evidence="3">
    <location>
        <begin position="489"/>
        <end position="510"/>
    </location>
</feature>
<dbReference type="Proteomes" id="UP000016933">
    <property type="component" value="Unassembled WGS sequence"/>
</dbReference>
<evidence type="ECO:0000313" key="6">
    <source>
        <dbReference type="Proteomes" id="UP000016933"/>
    </source>
</evidence>
<feature type="compositionally biased region" description="Low complexity" evidence="3">
    <location>
        <begin position="48"/>
        <end position="66"/>
    </location>
</feature>
<evidence type="ECO:0000256" key="3">
    <source>
        <dbReference type="SAM" id="MobiDB-lite"/>
    </source>
</evidence>
<dbReference type="AlphaFoldDB" id="N1PS35"/>
<name>N1PS35_DOTSN</name>
<feature type="compositionally biased region" description="Basic and acidic residues" evidence="3">
    <location>
        <begin position="214"/>
        <end position="224"/>
    </location>
</feature>
<feature type="compositionally biased region" description="Basic and acidic residues" evidence="3">
    <location>
        <begin position="80"/>
        <end position="109"/>
    </location>
</feature>
<evidence type="ECO:0000256" key="1">
    <source>
        <dbReference type="ARBA" id="ARBA00023242"/>
    </source>
</evidence>
<dbReference type="PANTHER" id="PTHR14140:SF27">
    <property type="entry name" value="OS04G0289800 PROTEIN"/>
    <property type="match status" value="1"/>
</dbReference>
<dbReference type="GO" id="GO:0061630">
    <property type="term" value="F:ubiquitin protein ligase activity"/>
    <property type="evidence" value="ECO:0007669"/>
    <property type="project" value="TreeGrafter"/>
</dbReference>
<sequence>MGNEQSSPRLTEEERDFYRKKGYNDFAEKCRPIDAANAAKKERHLRKQQAQATQQRAERGAAQQETVNAAEIEKATGTAESEKAAAEVKADGEAAERGDADDRKEERANKAATEAVAARNAVEKEALKDLERKAQGKLASAQQGLARIKEVQRAELKAKFRKGDLPTRPSLDVHSQRPPSADRGVDSPNSSDGDGVLSGWGARKERRPVISPLERPDSGSKSTDEGPLYVPASDKITRQPSTDHAKQAPAVDTDLTALPNRASTARARGSASRRETAITPSSACTVSPRSVKQSLANTSQPLHLNGDASVQTPAAGTKRPLPITDLSSLGPIAKRQQTATSTQASPRSPPQNSISEEIAQPEWYSKLKPAGLVKGEGDANGELKKARLYIKKAKESYRDGAHPKSPEDYFDKLREVLHKLTFTNVNERLLRNNRMLHGEDSLPQVFDKRYDGGVKWPEDIKADAEELYQKWRRRDFDIDMMRGINFSMAGQQGGDSIKPGAKRDAKRQGNNGLVNGQWWPTLVCAVRDGAHGATIAGIAGGKDRGAYSCFISGGGDNSYPDIDEGEIVKYCGTDTTNGEVSAGTQLMIASMQHGIPVRFIRSSKAKNKSKYAPSLGFRYDGLYDVKDYEILDPKLHRHRFTLVRRPGQAPIRGAEGVEARPTKQERDEYLKHKRLAGGK</sequence>
<dbReference type="GO" id="GO:0044027">
    <property type="term" value="P:negative regulation of gene expression via chromosomal CpG island methylation"/>
    <property type="evidence" value="ECO:0007669"/>
    <property type="project" value="TreeGrafter"/>
</dbReference>
<dbReference type="OrthoDB" id="2270193at2759"/>
<keyword evidence="6" id="KW-1185">Reference proteome</keyword>
<dbReference type="InterPro" id="IPR045134">
    <property type="entry name" value="UHRF1/2-like"/>
</dbReference>
<feature type="region of interest" description="Disordered" evidence="3">
    <location>
        <begin position="651"/>
        <end position="679"/>
    </location>
</feature>
<dbReference type="Gene3D" id="2.30.280.10">
    <property type="entry name" value="SRA-YDG"/>
    <property type="match status" value="1"/>
</dbReference>
<comment type="subcellular location">
    <subcellularLocation>
        <location evidence="2">Nucleus</location>
    </subcellularLocation>
</comment>
<dbReference type="PANTHER" id="PTHR14140">
    <property type="entry name" value="E3 UBIQUITIN-PROTEIN LIGASE UHRF-RELATED"/>
    <property type="match status" value="1"/>
</dbReference>
<dbReference type="GO" id="GO:0005634">
    <property type="term" value="C:nucleus"/>
    <property type="evidence" value="ECO:0007669"/>
    <property type="project" value="UniProtKB-SubCell"/>
</dbReference>
<dbReference type="SMART" id="SM00466">
    <property type="entry name" value="SRA"/>
    <property type="match status" value="1"/>
</dbReference>
<feature type="compositionally biased region" description="Basic and acidic residues" evidence="3">
    <location>
        <begin position="235"/>
        <end position="246"/>
    </location>
</feature>
<feature type="region of interest" description="Disordered" evidence="3">
    <location>
        <begin position="159"/>
        <end position="354"/>
    </location>
</feature>
<feature type="compositionally biased region" description="Basic and acidic residues" evidence="3">
    <location>
        <begin position="655"/>
        <end position="670"/>
    </location>
</feature>
<feature type="region of interest" description="Disordered" evidence="3">
    <location>
        <begin position="32"/>
        <end position="119"/>
    </location>
</feature>
<dbReference type="EMBL" id="KB446537">
    <property type="protein sequence ID" value="EME46187.1"/>
    <property type="molecule type" value="Genomic_DNA"/>
</dbReference>
<gene>
    <name evidence="5" type="ORF">DOTSEDRAFT_70243</name>
</gene>
<feature type="compositionally biased region" description="Polar residues" evidence="3">
    <location>
        <begin position="278"/>
        <end position="314"/>
    </location>
</feature>
<dbReference type="STRING" id="675120.N1PS35"/>
<evidence type="ECO:0000313" key="5">
    <source>
        <dbReference type="EMBL" id="EME46187.1"/>
    </source>
</evidence>
<dbReference type="eggNOG" id="ENOG502SNPF">
    <property type="taxonomic scope" value="Eukaryota"/>
</dbReference>
<reference evidence="5 6" key="2">
    <citation type="journal article" date="2012" name="PLoS Pathog.">
        <title>Diverse lifestyles and strategies of plant pathogenesis encoded in the genomes of eighteen Dothideomycetes fungi.</title>
        <authorList>
            <person name="Ohm R.A."/>
            <person name="Feau N."/>
            <person name="Henrissat B."/>
            <person name="Schoch C.L."/>
            <person name="Horwitz B.A."/>
            <person name="Barry K.W."/>
            <person name="Condon B.J."/>
            <person name="Copeland A.C."/>
            <person name="Dhillon B."/>
            <person name="Glaser F."/>
            <person name="Hesse C.N."/>
            <person name="Kosti I."/>
            <person name="LaButti K."/>
            <person name="Lindquist E.A."/>
            <person name="Lucas S."/>
            <person name="Salamov A.A."/>
            <person name="Bradshaw R.E."/>
            <person name="Ciuffetti L."/>
            <person name="Hamelin R.C."/>
            <person name="Kema G.H.J."/>
            <person name="Lawrence C."/>
            <person name="Scott J.A."/>
            <person name="Spatafora J.W."/>
            <person name="Turgeon B.G."/>
            <person name="de Wit P.J.G.M."/>
            <person name="Zhong S."/>
            <person name="Goodwin S.B."/>
            <person name="Grigoriev I.V."/>
        </authorList>
    </citation>
    <scope>NUCLEOTIDE SEQUENCE [LARGE SCALE GENOMIC DNA]</scope>
    <source>
        <strain evidence="6">NZE10 / CBS 128990</strain>
    </source>
</reference>
<feature type="compositionally biased region" description="Low complexity" evidence="3">
    <location>
        <begin position="110"/>
        <end position="119"/>
    </location>
</feature>
<feature type="compositionally biased region" description="Low complexity" evidence="3">
    <location>
        <begin position="261"/>
        <end position="270"/>
    </location>
</feature>
<dbReference type="InterPro" id="IPR015947">
    <property type="entry name" value="PUA-like_sf"/>
</dbReference>
<evidence type="ECO:0000256" key="2">
    <source>
        <dbReference type="PROSITE-ProRule" id="PRU00358"/>
    </source>
</evidence>
<dbReference type="HOGENOM" id="CLU_404905_0_0_1"/>